<dbReference type="AlphaFoldDB" id="G4YNB0"/>
<dbReference type="GeneID" id="20653891"/>
<protein>
    <submittedName>
        <fullName evidence="1">Uncharacterized protein</fullName>
    </submittedName>
</protein>
<gene>
    <name evidence="1" type="ORF">PHYSODRAFT_470002</name>
</gene>
<evidence type="ECO:0000313" key="1">
    <source>
        <dbReference type="EMBL" id="EGZ30063.1"/>
    </source>
</evidence>
<accession>G4YNB0</accession>
<dbReference type="RefSeq" id="XP_009517338.1">
    <property type="nucleotide sequence ID" value="XM_009519043.1"/>
</dbReference>
<feature type="non-terminal residue" evidence="1">
    <location>
        <position position="1"/>
    </location>
</feature>
<name>G4YNB0_PHYSP</name>
<sequence length="51" mass="5810">QGLVTLCNRARGHPSNESLTCTQIWHRVWQNGEFVPKECQIRDRAVGTTSQ</sequence>
<reference evidence="1 2" key="1">
    <citation type="journal article" date="2006" name="Science">
        <title>Phytophthora genome sequences uncover evolutionary origins and mechanisms of pathogenesis.</title>
        <authorList>
            <person name="Tyler B.M."/>
            <person name="Tripathy S."/>
            <person name="Zhang X."/>
            <person name="Dehal P."/>
            <person name="Jiang R.H."/>
            <person name="Aerts A."/>
            <person name="Arredondo F.D."/>
            <person name="Baxter L."/>
            <person name="Bensasson D."/>
            <person name="Beynon J.L."/>
            <person name="Chapman J."/>
            <person name="Damasceno C.M."/>
            <person name="Dorrance A.E."/>
            <person name="Dou D."/>
            <person name="Dickerman A.W."/>
            <person name="Dubchak I.L."/>
            <person name="Garbelotto M."/>
            <person name="Gijzen M."/>
            <person name="Gordon S.G."/>
            <person name="Govers F."/>
            <person name="Grunwald N.J."/>
            <person name="Huang W."/>
            <person name="Ivors K.L."/>
            <person name="Jones R.W."/>
            <person name="Kamoun S."/>
            <person name="Krampis K."/>
            <person name="Lamour K.H."/>
            <person name="Lee M.K."/>
            <person name="McDonald W.H."/>
            <person name="Medina M."/>
            <person name="Meijer H.J."/>
            <person name="Nordberg E.K."/>
            <person name="Maclean D.J."/>
            <person name="Ospina-Giraldo M.D."/>
            <person name="Morris P.F."/>
            <person name="Phuntumart V."/>
            <person name="Putnam N.H."/>
            <person name="Rash S."/>
            <person name="Rose J.K."/>
            <person name="Sakihama Y."/>
            <person name="Salamov A.A."/>
            <person name="Savidor A."/>
            <person name="Scheuring C.F."/>
            <person name="Smith B.M."/>
            <person name="Sobral B.W."/>
            <person name="Terry A."/>
            <person name="Torto-Alalibo T.A."/>
            <person name="Win J."/>
            <person name="Xu Z."/>
            <person name="Zhang H."/>
            <person name="Grigoriev I.V."/>
            <person name="Rokhsar D.S."/>
            <person name="Boore J.L."/>
        </authorList>
    </citation>
    <scope>NUCLEOTIDE SEQUENCE [LARGE SCALE GENOMIC DNA]</scope>
    <source>
        <strain evidence="1 2">P6497</strain>
    </source>
</reference>
<proteinExistence type="predicted"/>
<dbReference type="KEGG" id="psoj:PHYSODRAFT_470002"/>
<evidence type="ECO:0000313" key="2">
    <source>
        <dbReference type="Proteomes" id="UP000002640"/>
    </source>
</evidence>
<dbReference type="InParanoid" id="G4YNB0"/>
<organism evidence="1 2">
    <name type="scientific">Phytophthora sojae (strain P6497)</name>
    <name type="common">Soybean stem and root rot agent</name>
    <name type="synonym">Phytophthora megasperma f. sp. glycines</name>
    <dbReference type="NCBI Taxonomy" id="1094619"/>
    <lineage>
        <taxon>Eukaryota</taxon>
        <taxon>Sar</taxon>
        <taxon>Stramenopiles</taxon>
        <taxon>Oomycota</taxon>
        <taxon>Peronosporomycetes</taxon>
        <taxon>Peronosporales</taxon>
        <taxon>Peronosporaceae</taxon>
        <taxon>Phytophthora</taxon>
    </lineage>
</organism>
<dbReference type="Proteomes" id="UP000002640">
    <property type="component" value="Unassembled WGS sequence"/>
</dbReference>
<keyword evidence="2" id="KW-1185">Reference proteome</keyword>
<dbReference type="EMBL" id="JH159151">
    <property type="protein sequence ID" value="EGZ30063.1"/>
    <property type="molecule type" value="Genomic_DNA"/>
</dbReference>